<evidence type="ECO:0000313" key="2">
    <source>
        <dbReference type="EMBL" id="KOO09332.1"/>
    </source>
</evidence>
<proteinExistence type="predicted"/>
<accession>A0A0M0I5C8</accession>
<protein>
    <submittedName>
        <fullName evidence="2">Uncharacterized protein</fullName>
    </submittedName>
</protein>
<comment type="caution">
    <text evidence="2">The sequence shown here is derived from an EMBL/GenBank/DDBJ whole genome shotgun (WGS) entry which is preliminary data.</text>
</comment>
<dbReference type="AlphaFoldDB" id="A0A0M0I5C8"/>
<dbReference type="EMBL" id="LHPI01000001">
    <property type="protein sequence ID" value="KOO09332.1"/>
    <property type="molecule type" value="Genomic_DNA"/>
</dbReference>
<dbReference type="OrthoDB" id="5906577at2"/>
<keyword evidence="1" id="KW-0812">Transmembrane</keyword>
<keyword evidence="3" id="KW-1185">Reference proteome</keyword>
<feature type="transmembrane region" description="Helical" evidence="1">
    <location>
        <begin position="6"/>
        <end position="24"/>
    </location>
</feature>
<sequence length="104" mass="11526">MNSPKVFIATLFLLVALLAALFYLMPDEPQERLQAEVVTQTLTQSLDGHRKYLNVQLADGSQQLLSIPPRIDCPAGSIVELSTKMPITADKARYELVQCKPGKQ</sequence>
<dbReference type="Proteomes" id="UP000037530">
    <property type="component" value="Unassembled WGS sequence"/>
</dbReference>
<reference evidence="3" key="1">
    <citation type="submission" date="2015-08" db="EMBL/GenBank/DDBJ databases">
        <title>Vibrio galatheae sp. nov., a novel member of the Vibrionaceae family isolated from the Solomon Islands.</title>
        <authorList>
            <person name="Giubergia S."/>
            <person name="Machado H."/>
            <person name="Mateiu R.V."/>
            <person name="Gram L."/>
        </authorList>
    </citation>
    <scope>NUCLEOTIDE SEQUENCE [LARGE SCALE GENOMIC DNA]</scope>
    <source>
        <strain evidence="3">DSM 19134</strain>
    </source>
</reference>
<dbReference type="STRING" id="171383.AKJ31_02970"/>
<gene>
    <name evidence="2" type="ORF">AKJ31_02970</name>
</gene>
<keyword evidence="1" id="KW-0472">Membrane</keyword>
<dbReference type="PATRIC" id="fig|171383.3.peg.606"/>
<dbReference type="RefSeq" id="WP_053407588.1">
    <property type="nucleotide sequence ID" value="NZ_LHPI01000001.1"/>
</dbReference>
<evidence type="ECO:0000313" key="3">
    <source>
        <dbReference type="Proteomes" id="UP000037530"/>
    </source>
</evidence>
<organism evidence="2 3">
    <name type="scientific">Vibrio hepatarius</name>
    <dbReference type="NCBI Taxonomy" id="171383"/>
    <lineage>
        <taxon>Bacteria</taxon>
        <taxon>Pseudomonadati</taxon>
        <taxon>Pseudomonadota</taxon>
        <taxon>Gammaproteobacteria</taxon>
        <taxon>Vibrionales</taxon>
        <taxon>Vibrionaceae</taxon>
        <taxon>Vibrio</taxon>
        <taxon>Vibrio oreintalis group</taxon>
    </lineage>
</organism>
<evidence type="ECO:0000256" key="1">
    <source>
        <dbReference type="SAM" id="Phobius"/>
    </source>
</evidence>
<keyword evidence="1" id="KW-1133">Transmembrane helix</keyword>
<name>A0A0M0I5C8_9VIBR</name>